<dbReference type="InterPro" id="IPR006148">
    <property type="entry name" value="Glc/Gal-6P_isomerase"/>
</dbReference>
<protein>
    <recommendedName>
        <fullName evidence="6 7">6-phosphogluconolactonase</fullName>
        <shortName evidence="7">6PGL</shortName>
        <ecNumber evidence="5 7">3.1.1.31</ecNumber>
    </recommendedName>
</protein>
<comment type="catalytic activity">
    <reaction evidence="1 7">
        <text>6-phospho-D-glucono-1,5-lactone + H2O = 6-phospho-D-gluconate + H(+)</text>
        <dbReference type="Rhea" id="RHEA:12556"/>
        <dbReference type="ChEBI" id="CHEBI:15377"/>
        <dbReference type="ChEBI" id="CHEBI:15378"/>
        <dbReference type="ChEBI" id="CHEBI:57955"/>
        <dbReference type="ChEBI" id="CHEBI:58759"/>
        <dbReference type="EC" id="3.1.1.31"/>
    </reaction>
</comment>
<dbReference type="RefSeq" id="WP_282010404.1">
    <property type="nucleotide sequence ID" value="NZ_OX336137.1"/>
</dbReference>
<evidence type="ECO:0000256" key="6">
    <source>
        <dbReference type="ARBA" id="ARBA00020337"/>
    </source>
</evidence>
<dbReference type="Proteomes" id="UP001157733">
    <property type="component" value="Chromosome"/>
</dbReference>
<sequence length="245" mass="27130">MRSPEARLFVHADAEQLADALTLEWVRRVQAAASLNAPFRVALPGGSTPRRLLERLALPQYAKEIDWSGVHVFFGDERCVPPGHADSNYHMVHEALLRHVPIPTGNVHCMRGEDDPYGEAARYTEELRRTFGIAASQVPRFDWILLGVGTDGHTASLFPGQNETLACRDWCTVAHHPDSGQPRITLTLPVLNHAACVSFLVTGLDKADALAAVKNDPERRQRFPAACVEAEQVEWWVDEAAASRL</sequence>
<proteinExistence type="inferred from homology"/>
<dbReference type="Pfam" id="PF01182">
    <property type="entry name" value="Glucosamine_iso"/>
    <property type="match status" value="1"/>
</dbReference>
<evidence type="ECO:0000256" key="3">
    <source>
        <dbReference type="ARBA" id="ARBA00004961"/>
    </source>
</evidence>
<keyword evidence="7 9" id="KW-0378">Hydrolase</keyword>
<dbReference type="InterPro" id="IPR039104">
    <property type="entry name" value="6PGL"/>
</dbReference>
<comment type="function">
    <text evidence="2 7">Hydrolysis of 6-phosphogluconolactone to 6-phosphogluconate.</text>
</comment>
<accession>A0ABM9HBH3</accession>
<comment type="similarity">
    <text evidence="4 7">Belongs to the glucosamine/galactosamine-6-phosphate isomerase family. 6-phosphogluconolactonase subfamily.</text>
</comment>
<evidence type="ECO:0000256" key="2">
    <source>
        <dbReference type="ARBA" id="ARBA00002681"/>
    </source>
</evidence>
<dbReference type="CDD" id="cd01400">
    <property type="entry name" value="6PGL"/>
    <property type="match status" value="1"/>
</dbReference>
<reference evidence="9 10" key="1">
    <citation type="submission" date="2022-09" db="EMBL/GenBank/DDBJ databases">
        <authorList>
            <person name="Kop L."/>
        </authorList>
    </citation>
    <scope>NUCLEOTIDE SEQUENCE [LARGE SCALE GENOMIC DNA]</scope>
    <source>
        <strain evidence="9 10">347</strain>
    </source>
</reference>
<dbReference type="EMBL" id="OX336137">
    <property type="protein sequence ID" value="CAI2717465.1"/>
    <property type="molecule type" value="Genomic_DNA"/>
</dbReference>
<dbReference type="PANTHER" id="PTHR11054:SF0">
    <property type="entry name" value="6-PHOSPHOGLUCONOLACTONASE"/>
    <property type="match status" value="1"/>
</dbReference>
<organism evidence="9 10">
    <name type="scientific">Nitrospina watsonii</name>
    <dbReference type="NCBI Taxonomy" id="1323948"/>
    <lineage>
        <taxon>Bacteria</taxon>
        <taxon>Pseudomonadati</taxon>
        <taxon>Nitrospinota/Tectimicrobiota group</taxon>
        <taxon>Nitrospinota</taxon>
        <taxon>Nitrospinia</taxon>
        <taxon>Nitrospinales</taxon>
        <taxon>Nitrospinaceae</taxon>
        <taxon>Nitrospina</taxon>
    </lineage>
</organism>
<evidence type="ECO:0000313" key="9">
    <source>
        <dbReference type="EMBL" id="CAI2717465.1"/>
    </source>
</evidence>
<feature type="domain" description="Glucosamine/galactosamine-6-phosphate isomerase" evidence="8">
    <location>
        <begin position="13"/>
        <end position="233"/>
    </location>
</feature>
<evidence type="ECO:0000313" key="10">
    <source>
        <dbReference type="Proteomes" id="UP001157733"/>
    </source>
</evidence>
<dbReference type="InterPro" id="IPR037171">
    <property type="entry name" value="NagB/RpiA_transferase-like"/>
</dbReference>
<dbReference type="NCBIfam" id="TIGR01198">
    <property type="entry name" value="pgl"/>
    <property type="match status" value="1"/>
</dbReference>
<dbReference type="SUPFAM" id="SSF100950">
    <property type="entry name" value="NagB/RpiA/CoA transferase-like"/>
    <property type="match status" value="1"/>
</dbReference>
<evidence type="ECO:0000256" key="7">
    <source>
        <dbReference type="RuleBase" id="RU365095"/>
    </source>
</evidence>
<comment type="pathway">
    <text evidence="3 7">Carbohydrate degradation; pentose phosphate pathway; D-ribulose 5-phosphate from D-glucose 6-phosphate (oxidative stage): step 2/3.</text>
</comment>
<dbReference type="InterPro" id="IPR005900">
    <property type="entry name" value="6-phosphogluconolactonase_DevB"/>
</dbReference>
<evidence type="ECO:0000256" key="5">
    <source>
        <dbReference type="ARBA" id="ARBA00013198"/>
    </source>
</evidence>
<evidence type="ECO:0000256" key="4">
    <source>
        <dbReference type="ARBA" id="ARBA00010662"/>
    </source>
</evidence>
<dbReference type="GO" id="GO:0017057">
    <property type="term" value="F:6-phosphogluconolactonase activity"/>
    <property type="evidence" value="ECO:0007669"/>
    <property type="project" value="UniProtKB-EC"/>
</dbReference>
<keyword evidence="10" id="KW-1185">Reference proteome</keyword>
<evidence type="ECO:0000259" key="8">
    <source>
        <dbReference type="Pfam" id="PF01182"/>
    </source>
</evidence>
<dbReference type="EC" id="3.1.1.31" evidence="5 7"/>
<gene>
    <name evidence="7 9" type="primary">pgl</name>
    <name evidence="9" type="ORF">NSPWAT_0606</name>
</gene>
<dbReference type="Gene3D" id="3.40.50.1360">
    <property type="match status" value="1"/>
</dbReference>
<evidence type="ECO:0000256" key="1">
    <source>
        <dbReference type="ARBA" id="ARBA00000832"/>
    </source>
</evidence>
<name>A0ABM9HBH3_9BACT</name>
<dbReference type="PANTHER" id="PTHR11054">
    <property type="entry name" value="6-PHOSPHOGLUCONOLACTONASE"/>
    <property type="match status" value="1"/>
</dbReference>